<dbReference type="SMART" id="SM00587">
    <property type="entry name" value="CHK"/>
    <property type="match status" value="1"/>
</dbReference>
<evidence type="ECO:0000313" key="3">
    <source>
        <dbReference type="Proteomes" id="UP001162162"/>
    </source>
</evidence>
<dbReference type="InterPro" id="IPR004119">
    <property type="entry name" value="EcKL"/>
</dbReference>
<reference evidence="2" key="1">
    <citation type="journal article" date="2023" name="Insect Mol. Biol.">
        <title>Genome sequencing provides insights into the evolution of gene families encoding plant cell wall-degrading enzymes in longhorned beetles.</title>
        <authorList>
            <person name="Shin N.R."/>
            <person name="Okamura Y."/>
            <person name="Kirsch R."/>
            <person name="Pauchet Y."/>
        </authorList>
    </citation>
    <scope>NUCLEOTIDE SEQUENCE</scope>
    <source>
        <strain evidence="2">AMC_N1</strain>
    </source>
</reference>
<dbReference type="PANTHER" id="PTHR11012:SF55">
    <property type="entry name" value="BHLH DOMAIN-CONTAINING PROTEIN"/>
    <property type="match status" value="1"/>
</dbReference>
<dbReference type="AlphaFoldDB" id="A0AAV8XCT3"/>
<dbReference type="PANTHER" id="PTHR11012">
    <property type="entry name" value="PROTEIN KINASE-LIKE DOMAIN-CONTAINING"/>
    <property type="match status" value="1"/>
</dbReference>
<dbReference type="InterPro" id="IPR011009">
    <property type="entry name" value="Kinase-like_dom_sf"/>
</dbReference>
<feature type="domain" description="CHK kinase-like" evidence="1">
    <location>
        <begin position="2"/>
        <end position="165"/>
    </location>
</feature>
<dbReference type="SUPFAM" id="SSF56112">
    <property type="entry name" value="Protein kinase-like (PK-like)"/>
    <property type="match status" value="1"/>
</dbReference>
<protein>
    <recommendedName>
        <fullName evidence="1">CHK kinase-like domain-containing protein</fullName>
    </recommendedName>
</protein>
<evidence type="ECO:0000313" key="2">
    <source>
        <dbReference type="EMBL" id="KAJ8936276.1"/>
    </source>
</evidence>
<dbReference type="EMBL" id="JAPWTK010000763">
    <property type="protein sequence ID" value="KAJ8936276.1"/>
    <property type="molecule type" value="Genomic_DNA"/>
</dbReference>
<comment type="caution">
    <text evidence="2">The sequence shown here is derived from an EMBL/GenBank/DDBJ whole genome shotgun (WGS) entry which is preliminary data.</text>
</comment>
<organism evidence="2 3">
    <name type="scientific">Aromia moschata</name>
    <dbReference type="NCBI Taxonomy" id="1265417"/>
    <lineage>
        <taxon>Eukaryota</taxon>
        <taxon>Metazoa</taxon>
        <taxon>Ecdysozoa</taxon>
        <taxon>Arthropoda</taxon>
        <taxon>Hexapoda</taxon>
        <taxon>Insecta</taxon>
        <taxon>Pterygota</taxon>
        <taxon>Neoptera</taxon>
        <taxon>Endopterygota</taxon>
        <taxon>Coleoptera</taxon>
        <taxon>Polyphaga</taxon>
        <taxon>Cucujiformia</taxon>
        <taxon>Chrysomeloidea</taxon>
        <taxon>Cerambycidae</taxon>
        <taxon>Cerambycinae</taxon>
        <taxon>Callichromatini</taxon>
        <taxon>Aromia</taxon>
    </lineage>
</organism>
<proteinExistence type="predicted"/>
<dbReference type="Gene3D" id="3.90.1200.10">
    <property type="match status" value="1"/>
</dbReference>
<sequence length="246" mass="28030">MVLKDLATFHAVPLALKLVKPQVFENKVRPHLTPLKPPPTPSEENGERGPQAIIYEVVEDCAVIQPFKSKLKDFLKMDFAHLDRPERPFFTIVHGDAWANNIMVKFENGKPVASKFVDFQNYTFRSPVADLIFLLWSSVQQTILEENFDELIRFYHDNFVENLVRLKCDPTPFSFEKLLEEIDAEAKQIAGQSMFMCTLVVFGKEGGFSTEDPAKPPGFGTAADVTPEAKERLIYILKICHEKGWL</sequence>
<evidence type="ECO:0000259" key="1">
    <source>
        <dbReference type="SMART" id="SM00587"/>
    </source>
</evidence>
<accession>A0AAV8XCT3</accession>
<dbReference type="Pfam" id="PF02958">
    <property type="entry name" value="EcKL"/>
    <property type="match status" value="1"/>
</dbReference>
<name>A0AAV8XCT3_9CUCU</name>
<dbReference type="InterPro" id="IPR015897">
    <property type="entry name" value="CHK_kinase-like"/>
</dbReference>
<dbReference type="Proteomes" id="UP001162162">
    <property type="component" value="Unassembled WGS sequence"/>
</dbReference>
<gene>
    <name evidence="2" type="ORF">NQ318_000154</name>
</gene>
<keyword evidence="3" id="KW-1185">Reference proteome</keyword>